<evidence type="ECO:0000313" key="2">
    <source>
        <dbReference type="Proteomes" id="UP001595462"/>
    </source>
</evidence>
<proteinExistence type="predicted"/>
<evidence type="ECO:0000313" key="1">
    <source>
        <dbReference type="EMBL" id="MFC3103123.1"/>
    </source>
</evidence>
<dbReference type="Proteomes" id="UP001595462">
    <property type="component" value="Unassembled WGS sequence"/>
</dbReference>
<keyword evidence="2" id="KW-1185">Reference proteome</keyword>
<reference evidence="2" key="1">
    <citation type="journal article" date="2019" name="Int. J. Syst. Evol. Microbiol.">
        <title>The Global Catalogue of Microorganisms (GCM) 10K type strain sequencing project: providing services to taxonomists for standard genome sequencing and annotation.</title>
        <authorList>
            <consortium name="The Broad Institute Genomics Platform"/>
            <consortium name="The Broad Institute Genome Sequencing Center for Infectious Disease"/>
            <person name="Wu L."/>
            <person name="Ma J."/>
        </authorList>
    </citation>
    <scope>NUCLEOTIDE SEQUENCE [LARGE SCALE GENOMIC DNA]</scope>
    <source>
        <strain evidence="2">KCTC 52640</strain>
    </source>
</reference>
<dbReference type="EMBL" id="JBHRSS010000003">
    <property type="protein sequence ID" value="MFC3103123.1"/>
    <property type="molecule type" value="Genomic_DNA"/>
</dbReference>
<gene>
    <name evidence="1" type="ORF">ACFOSU_04385</name>
</gene>
<name>A0ABV7EMN5_9GAMM</name>
<protein>
    <submittedName>
        <fullName evidence="1">DUF2452 domain-containing protein</fullName>
    </submittedName>
</protein>
<sequence length="192" mass="21167">MNKNPNPQGKGTSPVLATLETQRAGLAQVPPKQIDQVTTELFTSLFVLDSEFRFKPVVGKRYFLYRKETHFWLGLTPPGMLGEAVAGRFIGTCTLQRDLTWTMALDAAVAADDRFIAYLGQRRAQLESRLAAAETLDDVLPRYERRLSFYRRAAAFAVACSLGRSMAYAGIGGLSYDQARGLLTHAAEETGS</sequence>
<organism evidence="1 2">
    <name type="scientific">Salinisphaera aquimarina</name>
    <dbReference type="NCBI Taxonomy" id="2094031"/>
    <lineage>
        <taxon>Bacteria</taxon>
        <taxon>Pseudomonadati</taxon>
        <taxon>Pseudomonadota</taxon>
        <taxon>Gammaproteobacteria</taxon>
        <taxon>Salinisphaerales</taxon>
        <taxon>Salinisphaeraceae</taxon>
        <taxon>Salinisphaera</taxon>
    </lineage>
</organism>
<dbReference type="RefSeq" id="WP_380686847.1">
    <property type="nucleotide sequence ID" value="NZ_JBHRSS010000003.1"/>
</dbReference>
<accession>A0ABV7EMN5</accession>
<comment type="caution">
    <text evidence="1">The sequence shown here is derived from an EMBL/GenBank/DDBJ whole genome shotgun (WGS) entry which is preliminary data.</text>
</comment>